<dbReference type="EMBL" id="RAPN01000001">
    <property type="protein sequence ID" value="RKD92527.1"/>
    <property type="molecule type" value="Genomic_DNA"/>
</dbReference>
<evidence type="ECO:0000313" key="2">
    <source>
        <dbReference type="Proteomes" id="UP000283387"/>
    </source>
</evidence>
<organism evidence="1 2">
    <name type="scientific">Mangrovibacterium diazotrophicum</name>
    <dbReference type="NCBI Taxonomy" id="1261403"/>
    <lineage>
        <taxon>Bacteria</taxon>
        <taxon>Pseudomonadati</taxon>
        <taxon>Bacteroidota</taxon>
        <taxon>Bacteroidia</taxon>
        <taxon>Marinilabiliales</taxon>
        <taxon>Prolixibacteraceae</taxon>
        <taxon>Mangrovibacterium</taxon>
    </lineage>
</organism>
<reference evidence="1 2" key="1">
    <citation type="submission" date="2018-09" db="EMBL/GenBank/DDBJ databases">
        <title>Genomic Encyclopedia of Archaeal and Bacterial Type Strains, Phase II (KMG-II): from individual species to whole genera.</title>
        <authorList>
            <person name="Goeker M."/>
        </authorList>
    </citation>
    <scope>NUCLEOTIDE SEQUENCE [LARGE SCALE GENOMIC DNA]</scope>
    <source>
        <strain evidence="1 2">DSM 27148</strain>
    </source>
</reference>
<evidence type="ECO:0000313" key="1">
    <source>
        <dbReference type="EMBL" id="RKD92527.1"/>
    </source>
</evidence>
<dbReference type="RefSeq" id="WP_120273723.1">
    <property type="nucleotide sequence ID" value="NZ_RAPN01000001.1"/>
</dbReference>
<sequence length="97" mass="11275">MYFALKQDKNSSEAYLNFLEDIIDRGNKEYAIIFSQIVDQAQRLAKTGDFYSVDSDRFGIVSYFSRFKGVIDGMDYKALQINDYRKLKSCLEQEAIC</sequence>
<protein>
    <submittedName>
        <fullName evidence="1">Uncharacterized protein</fullName>
    </submittedName>
</protein>
<dbReference type="AlphaFoldDB" id="A0A419WAP2"/>
<comment type="caution">
    <text evidence="1">The sequence shown here is derived from an EMBL/GenBank/DDBJ whole genome shotgun (WGS) entry which is preliminary data.</text>
</comment>
<gene>
    <name evidence="1" type="ORF">BC643_2901</name>
</gene>
<dbReference type="Proteomes" id="UP000283387">
    <property type="component" value="Unassembled WGS sequence"/>
</dbReference>
<proteinExistence type="predicted"/>
<keyword evidence="2" id="KW-1185">Reference proteome</keyword>
<name>A0A419WAP2_9BACT</name>
<accession>A0A419WAP2</accession>